<dbReference type="Pfam" id="PF14559">
    <property type="entry name" value="TPR_19"/>
    <property type="match status" value="1"/>
</dbReference>
<feature type="non-terminal residue" evidence="2">
    <location>
        <position position="1"/>
    </location>
</feature>
<dbReference type="AlphaFoldDB" id="X1HYE7"/>
<dbReference type="SUPFAM" id="SSF48452">
    <property type="entry name" value="TPR-like"/>
    <property type="match status" value="1"/>
</dbReference>
<sequence length="257" mass="28781">NGETDKAALMLFGMSEDALAAEEFDRAEGFLRRIVEMDPSNEEAHRKLSEAYNSVGRPKEAIEELLKLVDLSVAARRHQAAEKHLRDIFDIDPHHKKAQEMLADLFMHAPEEERLIRESLEKAEKAMGLGRFEEARAILEEIVTLDPENGQAKSLLNALYYRQPKTRAEESEFFEDVEVEFQDQGDVDISWEGEEAPPEVEEEEPPPPEPGSLPEAAGEIDLFGGEGQAEEGEKLPSEPDAEDLDIFGEAPQGPEET</sequence>
<proteinExistence type="predicted"/>
<dbReference type="Pfam" id="PF13432">
    <property type="entry name" value="TPR_16"/>
    <property type="match status" value="1"/>
</dbReference>
<feature type="non-terminal residue" evidence="2">
    <location>
        <position position="257"/>
    </location>
</feature>
<feature type="region of interest" description="Disordered" evidence="1">
    <location>
        <begin position="182"/>
        <end position="257"/>
    </location>
</feature>
<reference evidence="2" key="1">
    <citation type="journal article" date="2014" name="Front. Microbiol.">
        <title>High frequency of phylogenetically diverse reductive dehalogenase-homologous genes in deep subseafloor sedimentary metagenomes.</title>
        <authorList>
            <person name="Kawai M."/>
            <person name="Futagami T."/>
            <person name="Toyoda A."/>
            <person name="Takaki Y."/>
            <person name="Nishi S."/>
            <person name="Hori S."/>
            <person name="Arai W."/>
            <person name="Tsubouchi T."/>
            <person name="Morono Y."/>
            <person name="Uchiyama I."/>
            <person name="Ito T."/>
            <person name="Fujiyama A."/>
            <person name="Inagaki F."/>
            <person name="Takami H."/>
        </authorList>
    </citation>
    <scope>NUCLEOTIDE SEQUENCE</scope>
    <source>
        <strain evidence="2">Expedition CK06-06</strain>
    </source>
</reference>
<dbReference type="EMBL" id="BARU01034165">
    <property type="protein sequence ID" value="GAH62090.1"/>
    <property type="molecule type" value="Genomic_DNA"/>
</dbReference>
<organism evidence="2">
    <name type="scientific">marine sediment metagenome</name>
    <dbReference type="NCBI Taxonomy" id="412755"/>
    <lineage>
        <taxon>unclassified sequences</taxon>
        <taxon>metagenomes</taxon>
        <taxon>ecological metagenomes</taxon>
    </lineage>
</organism>
<gene>
    <name evidence="2" type="ORF">S03H2_53670</name>
</gene>
<dbReference type="Gene3D" id="1.25.40.10">
    <property type="entry name" value="Tetratricopeptide repeat domain"/>
    <property type="match status" value="2"/>
</dbReference>
<accession>X1HYE7</accession>
<evidence type="ECO:0000256" key="1">
    <source>
        <dbReference type="SAM" id="MobiDB-lite"/>
    </source>
</evidence>
<evidence type="ECO:0000313" key="2">
    <source>
        <dbReference type="EMBL" id="GAH62090.1"/>
    </source>
</evidence>
<feature type="compositionally biased region" description="Acidic residues" evidence="1">
    <location>
        <begin position="182"/>
        <end position="206"/>
    </location>
</feature>
<comment type="caution">
    <text evidence="2">The sequence shown here is derived from an EMBL/GenBank/DDBJ whole genome shotgun (WGS) entry which is preliminary data.</text>
</comment>
<dbReference type="InterPro" id="IPR011990">
    <property type="entry name" value="TPR-like_helical_dom_sf"/>
</dbReference>
<protein>
    <submittedName>
        <fullName evidence="2">Uncharacterized protein</fullName>
    </submittedName>
</protein>
<name>X1HYE7_9ZZZZ</name>